<evidence type="ECO:0000259" key="9">
    <source>
        <dbReference type="Pfam" id="PF22217"/>
    </source>
</evidence>
<feature type="domain" description="Acyl-CoA dehydrogenase/oxidase C-terminal" evidence="6">
    <location>
        <begin position="294"/>
        <end position="451"/>
    </location>
</feature>
<dbReference type="Gene3D" id="1.20.140.10">
    <property type="entry name" value="Butyryl-CoA Dehydrogenase, subunit A, domain 3"/>
    <property type="match status" value="1"/>
</dbReference>
<dbReference type="EMBL" id="CP000804">
    <property type="protein sequence ID" value="ABU60204.1"/>
    <property type="molecule type" value="Genomic_DNA"/>
</dbReference>
<evidence type="ECO:0000256" key="3">
    <source>
        <dbReference type="ARBA" id="ARBA00022827"/>
    </source>
</evidence>
<dbReference type="Proteomes" id="UP000000263">
    <property type="component" value="Chromosome"/>
</dbReference>
<dbReference type="InterPro" id="IPR053998">
    <property type="entry name" value="ACDH-11_C"/>
</dbReference>
<dbReference type="Gene3D" id="6.10.250.600">
    <property type="match status" value="1"/>
</dbReference>
<comment type="similarity">
    <text evidence="1 4">Belongs to the acyl-CoA dehydrogenase family.</text>
</comment>
<dbReference type="Pfam" id="PF02770">
    <property type="entry name" value="Acyl-CoA_dh_M"/>
    <property type="match status" value="1"/>
</dbReference>
<dbReference type="AlphaFoldDB" id="A7NRK8"/>
<evidence type="ECO:0000313" key="10">
    <source>
        <dbReference type="EMBL" id="ABU60204.1"/>
    </source>
</evidence>
<dbReference type="SUPFAM" id="SSF47203">
    <property type="entry name" value="Acyl-CoA dehydrogenase C-terminal domain-like"/>
    <property type="match status" value="1"/>
</dbReference>
<dbReference type="KEGG" id="rca:Rcas_4173"/>
<keyword evidence="3 4" id="KW-0274">FAD</keyword>
<dbReference type="Gene3D" id="2.40.110.20">
    <property type="match status" value="1"/>
</dbReference>
<dbReference type="InterPro" id="IPR041504">
    <property type="entry name" value="AidB_N"/>
</dbReference>
<dbReference type="InterPro" id="IPR009075">
    <property type="entry name" value="AcylCo_DH/oxidase_C"/>
</dbReference>
<dbReference type="PANTHER" id="PTHR42707">
    <property type="entry name" value="ACYL-COA DEHYDROGENASE"/>
    <property type="match status" value="1"/>
</dbReference>
<feature type="region of interest" description="Disordered" evidence="5">
    <location>
        <begin position="1"/>
        <end position="25"/>
    </location>
</feature>
<evidence type="ECO:0000256" key="4">
    <source>
        <dbReference type="RuleBase" id="RU362125"/>
    </source>
</evidence>
<comment type="cofactor">
    <cofactor evidence="4">
        <name>FAD</name>
        <dbReference type="ChEBI" id="CHEBI:57692"/>
    </cofactor>
</comment>
<dbReference type="InterPro" id="IPR036250">
    <property type="entry name" value="AcylCo_DH-like_C"/>
</dbReference>
<keyword evidence="11" id="KW-1185">Reference proteome</keyword>
<dbReference type="InterPro" id="IPR052904">
    <property type="entry name" value="Acyl-CoA_dehydrogenase-like"/>
</dbReference>
<sequence length="573" mass="63018">MDATDRRTRNGTAMMELFHQPSPTLGNQYTDDRVLRSFLQRTLPRDVLAQVEPDMMAMGELAGGELYRLHLADRLNEPVLTQWDAWGERIDHIEVSPLWKRAARLAAEYGLVALPYERTYGALSRVVQFALVYLFHPSTDVYTCPLAMSDGAARTLVQAGDAALIDRALPRLTSRDPDRCWTSGQWMTELPGGSDVSRTETIARPGFDGVWRLFGRKWFTSATTGQMALALARPEGNPSGSRGLALFYIELRDEEGRLQGIRVNRLKDKLGTRKVPTAELSLEGTPARLVGALNGGVRAIVPMLQVTRIWNSVSAVSFMRRGIALARDYARRRVAFEAPLNRQPLHTETLATLQAEFEGAFHLSFLTAGLLGAEEAGTADKRQQHLLRVLTSITKLTTGRQAVDVMSEVIEAFGGAGYVEDTGLPALLRDAHVLPIWEGTTNVLALDTLRALAQPGTWDAIRDLAAELTSGSSDSDLAAAGFRARAALDHAYRWFSETRDRERLERGARRLALTIGRSLELALLVSHAAWSLAEERDGRARAAALRFARSSIDLIDDADANDAALADDAPLPV</sequence>
<dbReference type="SUPFAM" id="SSF56645">
    <property type="entry name" value="Acyl-CoA dehydrogenase NM domain-like"/>
    <property type="match status" value="1"/>
</dbReference>
<evidence type="ECO:0000256" key="5">
    <source>
        <dbReference type="SAM" id="MobiDB-lite"/>
    </source>
</evidence>
<organism evidence="10 11">
    <name type="scientific">Roseiflexus castenholzii (strain DSM 13941 / HLO8)</name>
    <dbReference type="NCBI Taxonomy" id="383372"/>
    <lineage>
        <taxon>Bacteria</taxon>
        <taxon>Bacillati</taxon>
        <taxon>Chloroflexota</taxon>
        <taxon>Chloroflexia</taxon>
        <taxon>Chloroflexales</taxon>
        <taxon>Roseiflexineae</taxon>
        <taxon>Roseiflexaceae</taxon>
        <taxon>Roseiflexus</taxon>
    </lineage>
</organism>
<dbReference type="Pfam" id="PF00441">
    <property type="entry name" value="Acyl-CoA_dh_1"/>
    <property type="match status" value="1"/>
</dbReference>
<evidence type="ECO:0000259" key="6">
    <source>
        <dbReference type="Pfam" id="PF00441"/>
    </source>
</evidence>
<evidence type="ECO:0000313" key="11">
    <source>
        <dbReference type="Proteomes" id="UP000000263"/>
    </source>
</evidence>
<dbReference type="InterPro" id="IPR009100">
    <property type="entry name" value="AcylCoA_DH/oxidase_NM_dom_sf"/>
</dbReference>
<dbReference type="STRING" id="383372.Rcas_4173"/>
<proteinExistence type="inferred from homology"/>
<name>A7NRK8_ROSCS</name>
<feature type="domain" description="Adaptive response protein AidB N-terminal" evidence="8">
    <location>
        <begin position="27"/>
        <end position="178"/>
    </location>
</feature>
<feature type="domain" description="Acyl-CoA oxidase/dehydrogenase middle" evidence="7">
    <location>
        <begin position="185"/>
        <end position="283"/>
    </location>
</feature>
<dbReference type="eggNOG" id="COG1960">
    <property type="taxonomic scope" value="Bacteria"/>
</dbReference>
<feature type="domain" description="Acyl-CoA dehydrogenase 11-like C-terminal" evidence="9">
    <location>
        <begin position="466"/>
        <end position="555"/>
    </location>
</feature>
<evidence type="ECO:0000259" key="8">
    <source>
        <dbReference type="Pfam" id="PF18158"/>
    </source>
</evidence>
<reference evidence="10 11" key="1">
    <citation type="submission" date="2007-08" db="EMBL/GenBank/DDBJ databases">
        <title>Complete sequence of Roseiflexus castenholzii DSM 13941.</title>
        <authorList>
            <consortium name="US DOE Joint Genome Institute"/>
            <person name="Copeland A."/>
            <person name="Lucas S."/>
            <person name="Lapidus A."/>
            <person name="Barry K."/>
            <person name="Glavina del Rio T."/>
            <person name="Dalin E."/>
            <person name="Tice H."/>
            <person name="Pitluck S."/>
            <person name="Thompson L.S."/>
            <person name="Brettin T."/>
            <person name="Bruce D."/>
            <person name="Detter J.C."/>
            <person name="Han C."/>
            <person name="Tapia R."/>
            <person name="Schmutz J."/>
            <person name="Larimer F."/>
            <person name="Land M."/>
            <person name="Hauser L."/>
            <person name="Kyrpides N."/>
            <person name="Mikhailova N."/>
            <person name="Bryant D.A."/>
            <person name="Hanada S."/>
            <person name="Tsukatani Y."/>
            <person name="Richardson P."/>
        </authorList>
    </citation>
    <scope>NUCLEOTIDE SEQUENCE [LARGE SCALE GENOMIC DNA]</scope>
    <source>
        <strain evidence="11">DSM 13941 / HLO8</strain>
    </source>
</reference>
<dbReference type="HOGENOM" id="CLU_016513_1_0_0"/>
<accession>A7NRK8</accession>
<evidence type="ECO:0000256" key="1">
    <source>
        <dbReference type="ARBA" id="ARBA00009347"/>
    </source>
</evidence>
<keyword evidence="4" id="KW-0560">Oxidoreductase</keyword>
<dbReference type="GO" id="GO:0003995">
    <property type="term" value="F:acyl-CoA dehydrogenase activity"/>
    <property type="evidence" value="ECO:0007669"/>
    <property type="project" value="TreeGrafter"/>
</dbReference>
<evidence type="ECO:0000259" key="7">
    <source>
        <dbReference type="Pfam" id="PF02770"/>
    </source>
</evidence>
<evidence type="ECO:0000256" key="2">
    <source>
        <dbReference type="ARBA" id="ARBA00022630"/>
    </source>
</evidence>
<dbReference type="Pfam" id="PF22217">
    <property type="entry name" value="ACDH-11_C"/>
    <property type="match status" value="1"/>
</dbReference>
<gene>
    <name evidence="10" type="ordered locus">Rcas_4173</name>
</gene>
<dbReference type="Pfam" id="PF18158">
    <property type="entry name" value="AidB_N"/>
    <property type="match status" value="1"/>
</dbReference>
<keyword evidence="2 4" id="KW-0285">Flavoprotein</keyword>
<protein>
    <submittedName>
        <fullName evidence="10">Acyl-CoA dehydrogenase domain protein</fullName>
    </submittedName>
</protein>
<dbReference type="InterPro" id="IPR006091">
    <property type="entry name" value="Acyl-CoA_Oxase/DH_mid-dom"/>
</dbReference>
<dbReference type="PANTHER" id="PTHR42707:SF2">
    <property type="entry name" value="ACD11 DEHYDROGENASE"/>
    <property type="match status" value="1"/>
</dbReference>